<dbReference type="RefSeq" id="WP_077832796.1">
    <property type="nucleotide sequence ID" value="NZ_CP096983.1"/>
</dbReference>
<keyword evidence="2" id="KW-1185">Reference proteome</keyword>
<proteinExistence type="predicted"/>
<gene>
    <name evidence="1" type="ORF">CROST_022000</name>
</gene>
<dbReference type="KEGG" id="crw:CROST_022000"/>
<dbReference type="STRING" id="84029.CROST_35940"/>
<accession>A0A1S8MDW9</accession>
<dbReference type="Proteomes" id="UP000190951">
    <property type="component" value="Chromosome"/>
</dbReference>
<evidence type="ECO:0000313" key="1">
    <source>
        <dbReference type="EMBL" id="URZ11483.1"/>
    </source>
</evidence>
<sequence>MGSLLKTILEYGEKNFVDKDINNDTAAEMFLHNIHPKQIVLDMFDIPFMFYEVSYEYTTARGNYKQGKKYFVLNTYSPQENMKKELENYIKEFNKKNPQRQLLNVKFLESKCLGYVSLSA</sequence>
<reference evidence="1 2" key="1">
    <citation type="submission" date="2022-04" db="EMBL/GenBank/DDBJ databases">
        <title>Genome sequence of C. roseum typestrain.</title>
        <authorList>
            <person name="Poehlein A."/>
            <person name="Schoch T."/>
            <person name="Duerre P."/>
            <person name="Daniel R."/>
        </authorList>
    </citation>
    <scope>NUCLEOTIDE SEQUENCE [LARGE SCALE GENOMIC DNA]</scope>
    <source>
        <strain evidence="1 2">DSM 7320</strain>
    </source>
</reference>
<dbReference type="AlphaFoldDB" id="A0A1S8MDW9"/>
<dbReference type="EMBL" id="CP096983">
    <property type="protein sequence ID" value="URZ11483.1"/>
    <property type="molecule type" value="Genomic_DNA"/>
</dbReference>
<name>A0A1S8MDW9_9CLOT</name>
<protein>
    <submittedName>
        <fullName evidence="1">Uncharacterized protein</fullName>
    </submittedName>
</protein>
<organism evidence="1 2">
    <name type="scientific">Clostridium felsineum</name>
    <dbReference type="NCBI Taxonomy" id="36839"/>
    <lineage>
        <taxon>Bacteria</taxon>
        <taxon>Bacillati</taxon>
        <taxon>Bacillota</taxon>
        <taxon>Clostridia</taxon>
        <taxon>Eubacteriales</taxon>
        <taxon>Clostridiaceae</taxon>
        <taxon>Clostridium</taxon>
    </lineage>
</organism>
<evidence type="ECO:0000313" key="2">
    <source>
        <dbReference type="Proteomes" id="UP000190951"/>
    </source>
</evidence>